<dbReference type="InterPro" id="IPR036020">
    <property type="entry name" value="WW_dom_sf"/>
</dbReference>
<feature type="domain" description="WW" evidence="2">
    <location>
        <begin position="119"/>
        <end position="152"/>
    </location>
</feature>
<name>A0A061J895_TRYRA</name>
<reference evidence="3 4" key="1">
    <citation type="submission" date="2013-07" db="EMBL/GenBank/DDBJ databases">
        <authorList>
            <person name="Stoco P.H."/>
            <person name="Wagner G."/>
            <person name="Gerber A."/>
            <person name="Zaha A."/>
            <person name="Thompson C."/>
            <person name="Bartholomeu D.C."/>
            <person name="Luckemeyer D.D."/>
            <person name="Bahia D."/>
            <person name="Loreto E."/>
            <person name="Prestes E.B."/>
            <person name="Lima F.M."/>
            <person name="Rodrigues-Luiz G."/>
            <person name="Vallejo G.A."/>
            <person name="Filho J.F."/>
            <person name="Monteiro K.M."/>
            <person name="Tyler K.M."/>
            <person name="de Almeida L.G."/>
            <person name="Ortiz M.F."/>
            <person name="Siervo M.A."/>
            <person name="de Moraes M.H."/>
            <person name="Cunha O.L."/>
            <person name="Mendonca-Neto R."/>
            <person name="Silva R."/>
            <person name="Teixeira S.M."/>
            <person name="Murta S.M."/>
            <person name="Sincero T.C."/>
            <person name="Mendes T.A."/>
            <person name="Urmenyi T.P."/>
            <person name="Silva V.G."/>
            <person name="da Rocha W.D."/>
            <person name="Andersson B."/>
            <person name="Romanha A.J."/>
            <person name="Steindel M."/>
            <person name="de Vasconcelos A.T."/>
            <person name="Grisard E.C."/>
        </authorList>
    </citation>
    <scope>NUCLEOTIDE SEQUENCE [LARGE SCALE GENOMIC DNA]</scope>
    <source>
        <strain evidence="3 4">SC58</strain>
    </source>
</reference>
<sequence>MGGALPPLIFFPFCFFAPFSLLVGWGLSFVLSLHLPACDYRTRGMSHSQRHVDATQVVVPTAGEKFVAEDGTVSVVLADTVDADYEPTQEEVEEFAEWMGMHLPADKEFLHIAREGLKAPLPEYWRPCRTNEEEIYYFNFRTGDSTWNHPMDEFFRQKFLKAKEQKQTATSAASGVPKFVAATAKVTSSGVLGLGDGAGPAGILKKPLAELVGGVSVPTAHAFVPALGASRSLVGGPTNSSREAASADASKQATTIVTASQGGVERRIVSEAEKNLEEKLRLEREAEFKEEEEKAEAAHEARLQAMRCTHAAEVEKLQAECEAR</sequence>
<dbReference type="Gene3D" id="3.30.1470.10">
    <property type="entry name" value="Photosystem I PsaD, reaction center subunit II"/>
    <property type="match status" value="1"/>
</dbReference>
<dbReference type="CDD" id="cd00201">
    <property type="entry name" value="WW"/>
    <property type="match status" value="1"/>
</dbReference>
<evidence type="ECO:0000313" key="3">
    <source>
        <dbReference type="EMBL" id="ESL10356.1"/>
    </source>
</evidence>
<dbReference type="AlphaFoldDB" id="A0A061J895"/>
<keyword evidence="1" id="KW-1133">Transmembrane helix</keyword>
<keyword evidence="1" id="KW-0812">Transmembrane</keyword>
<protein>
    <recommendedName>
        <fullName evidence="2">WW domain-containing protein</fullName>
    </recommendedName>
</protein>
<dbReference type="SUPFAM" id="SSF51045">
    <property type="entry name" value="WW domain"/>
    <property type="match status" value="1"/>
</dbReference>
<keyword evidence="4" id="KW-1185">Reference proteome</keyword>
<dbReference type="VEuPathDB" id="TriTrypDB:TRSC58_01913"/>
<organism evidence="3 4">
    <name type="scientific">Trypanosoma rangeli SC58</name>
    <dbReference type="NCBI Taxonomy" id="429131"/>
    <lineage>
        <taxon>Eukaryota</taxon>
        <taxon>Discoba</taxon>
        <taxon>Euglenozoa</taxon>
        <taxon>Kinetoplastea</taxon>
        <taxon>Metakinetoplastina</taxon>
        <taxon>Trypanosomatida</taxon>
        <taxon>Trypanosomatidae</taxon>
        <taxon>Trypanosoma</taxon>
        <taxon>Herpetosoma</taxon>
    </lineage>
</organism>
<dbReference type="EMBL" id="AUPL01001913">
    <property type="protein sequence ID" value="ESL10356.1"/>
    <property type="molecule type" value="Genomic_DNA"/>
</dbReference>
<dbReference type="OrthoDB" id="6344460at2759"/>
<dbReference type="PROSITE" id="PS01159">
    <property type="entry name" value="WW_DOMAIN_1"/>
    <property type="match status" value="1"/>
</dbReference>
<evidence type="ECO:0000259" key="2">
    <source>
        <dbReference type="PROSITE" id="PS50020"/>
    </source>
</evidence>
<evidence type="ECO:0000313" key="4">
    <source>
        <dbReference type="Proteomes" id="UP000031737"/>
    </source>
</evidence>
<dbReference type="PROSITE" id="PS50020">
    <property type="entry name" value="WW_DOMAIN_2"/>
    <property type="match status" value="1"/>
</dbReference>
<dbReference type="InterPro" id="IPR001202">
    <property type="entry name" value="WW_dom"/>
</dbReference>
<dbReference type="PANTHER" id="PTHR21715:SF3">
    <property type="entry name" value="WW DOMAIN-CONTAINING PROTEIN"/>
    <property type="match status" value="1"/>
</dbReference>
<dbReference type="Proteomes" id="UP000031737">
    <property type="component" value="Unassembled WGS sequence"/>
</dbReference>
<gene>
    <name evidence="3" type="ORF">TRSC58_01913</name>
</gene>
<feature type="non-terminal residue" evidence="3">
    <location>
        <position position="324"/>
    </location>
</feature>
<comment type="caution">
    <text evidence="3">The sequence shown here is derived from an EMBL/GenBank/DDBJ whole genome shotgun (WGS) entry which is preliminary data.</text>
</comment>
<evidence type="ECO:0000256" key="1">
    <source>
        <dbReference type="SAM" id="Phobius"/>
    </source>
</evidence>
<dbReference type="PANTHER" id="PTHR21715">
    <property type="entry name" value="RH04127P"/>
    <property type="match status" value="1"/>
</dbReference>
<dbReference type="InterPro" id="IPR053233">
    <property type="entry name" value="ABRA-related"/>
</dbReference>
<feature type="transmembrane region" description="Helical" evidence="1">
    <location>
        <begin position="15"/>
        <end position="35"/>
    </location>
</feature>
<proteinExistence type="predicted"/>
<accession>A0A061J895</accession>
<keyword evidence="1" id="KW-0472">Membrane</keyword>